<keyword evidence="1" id="KW-0472">Membrane</keyword>
<reference evidence="2" key="3">
    <citation type="submission" date="2025-09" db="UniProtKB">
        <authorList>
            <consortium name="Ensembl"/>
        </authorList>
    </citation>
    <scope>IDENTIFICATION</scope>
</reference>
<reference evidence="3" key="1">
    <citation type="journal article" date="2018" name="PLoS ONE">
        <title>Chinook salmon (Oncorhynchus tshawytscha) genome and transcriptome.</title>
        <authorList>
            <person name="Christensen K.A."/>
            <person name="Leong J.S."/>
            <person name="Sakhrani D."/>
            <person name="Biagi C.A."/>
            <person name="Minkley D.R."/>
            <person name="Withler R.E."/>
            <person name="Rondeau E.B."/>
            <person name="Koop B.F."/>
            <person name="Devlin R.H."/>
        </authorList>
    </citation>
    <scope>NUCLEOTIDE SEQUENCE [LARGE SCALE GENOMIC DNA]</scope>
</reference>
<keyword evidence="1" id="KW-0812">Transmembrane</keyword>
<evidence type="ECO:0000313" key="2">
    <source>
        <dbReference type="Ensembl" id="ENSOTSP00005131571.1"/>
    </source>
</evidence>
<accession>A0AAZ3QRQ2</accession>
<name>A0AAZ3QRQ2_ONCTS</name>
<dbReference type="Proteomes" id="UP000694402">
    <property type="component" value="Unassembled WGS sequence"/>
</dbReference>
<evidence type="ECO:0000256" key="1">
    <source>
        <dbReference type="SAM" id="Phobius"/>
    </source>
</evidence>
<sequence length="63" mass="7417">MHLLKAEDVLRRAETPLFWVGEFTIASLSLWLARRRFAMMVISRSQDKLDGEHCCTAIFWSFQ</sequence>
<dbReference type="Ensembl" id="ENSOTST00005179609.1">
    <property type="protein sequence ID" value="ENSOTSP00005131571.1"/>
    <property type="gene ID" value="ENSOTSG00005074698.1"/>
</dbReference>
<keyword evidence="1" id="KW-1133">Transmembrane helix</keyword>
<protein>
    <submittedName>
        <fullName evidence="2">Uncharacterized protein</fullName>
    </submittedName>
</protein>
<feature type="transmembrane region" description="Helical" evidence="1">
    <location>
        <begin position="16"/>
        <end position="33"/>
    </location>
</feature>
<proteinExistence type="predicted"/>
<dbReference type="AlphaFoldDB" id="A0AAZ3QRQ2"/>
<keyword evidence="3" id="KW-1185">Reference proteome</keyword>
<evidence type="ECO:0000313" key="3">
    <source>
        <dbReference type="Proteomes" id="UP000694402"/>
    </source>
</evidence>
<reference evidence="2" key="2">
    <citation type="submission" date="2025-08" db="UniProtKB">
        <authorList>
            <consortium name="Ensembl"/>
        </authorList>
    </citation>
    <scope>IDENTIFICATION</scope>
</reference>
<organism evidence="2 3">
    <name type="scientific">Oncorhynchus tshawytscha</name>
    <name type="common">Chinook salmon</name>
    <name type="synonym">Salmo tshawytscha</name>
    <dbReference type="NCBI Taxonomy" id="74940"/>
    <lineage>
        <taxon>Eukaryota</taxon>
        <taxon>Metazoa</taxon>
        <taxon>Chordata</taxon>
        <taxon>Craniata</taxon>
        <taxon>Vertebrata</taxon>
        <taxon>Euteleostomi</taxon>
        <taxon>Actinopterygii</taxon>
        <taxon>Neopterygii</taxon>
        <taxon>Teleostei</taxon>
        <taxon>Protacanthopterygii</taxon>
        <taxon>Salmoniformes</taxon>
        <taxon>Salmonidae</taxon>
        <taxon>Salmoninae</taxon>
        <taxon>Oncorhynchus</taxon>
    </lineage>
</organism>